<keyword evidence="2 6" id="KW-0812">Transmembrane</keyword>
<feature type="transmembrane region" description="Helical" evidence="6">
    <location>
        <begin position="165"/>
        <end position="192"/>
    </location>
</feature>
<evidence type="ECO:0000256" key="4">
    <source>
        <dbReference type="ARBA" id="ARBA00023136"/>
    </source>
</evidence>
<dbReference type="OMA" id="MLSIWIP"/>
<dbReference type="GO" id="GO:0016020">
    <property type="term" value="C:membrane"/>
    <property type="evidence" value="ECO:0007669"/>
    <property type="project" value="UniProtKB-SubCell"/>
</dbReference>
<keyword evidence="4 6" id="KW-0472">Membrane</keyword>
<protein>
    <recommendedName>
        <fullName evidence="7">Rhodopsin domain-containing protein</fullName>
    </recommendedName>
</protein>
<name>W3WRY1_PESFW</name>
<feature type="transmembrane region" description="Helical" evidence="6">
    <location>
        <begin position="50"/>
        <end position="73"/>
    </location>
</feature>
<evidence type="ECO:0000259" key="7">
    <source>
        <dbReference type="Pfam" id="PF20684"/>
    </source>
</evidence>
<evidence type="ECO:0000256" key="1">
    <source>
        <dbReference type="ARBA" id="ARBA00004141"/>
    </source>
</evidence>
<feature type="transmembrane region" description="Helical" evidence="6">
    <location>
        <begin position="19"/>
        <end position="38"/>
    </location>
</feature>
<evidence type="ECO:0000313" key="9">
    <source>
        <dbReference type="Proteomes" id="UP000030651"/>
    </source>
</evidence>
<dbReference type="InterPro" id="IPR049326">
    <property type="entry name" value="Rhodopsin_dom_fungi"/>
</dbReference>
<dbReference type="GeneID" id="19277008"/>
<evidence type="ECO:0000256" key="5">
    <source>
        <dbReference type="ARBA" id="ARBA00038359"/>
    </source>
</evidence>
<comment type="similarity">
    <text evidence="5">Belongs to the SAT4 family.</text>
</comment>
<dbReference type="EMBL" id="KI912117">
    <property type="protein sequence ID" value="ETS76608.1"/>
    <property type="molecule type" value="Genomic_DNA"/>
</dbReference>
<feature type="transmembrane region" description="Helical" evidence="6">
    <location>
        <begin position="93"/>
        <end position="114"/>
    </location>
</feature>
<dbReference type="PANTHER" id="PTHR33048">
    <property type="entry name" value="PTH11-LIKE INTEGRAL MEMBRANE PROTEIN (AFU_ORTHOLOGUE AFUA_5G11245)"/>
    <property type="match status" value="1"/>
</dbReference>
<reference evidence="9" key="1">
    <citation type="journal article" date="2015" name="BMC Genomics">
        <title>Genomic and transcriptomic analysis of the endophytic fungus Pestalotiopsis fici reveals its lifestyle and high potential for synthesis of natural products.</title>
        <authorList>
            <person name="Wang X."/>
            <person name="Zhang X."/>
            <person name="Liu L."/>
            <person name="Xiang M."/>
            <person name="Wang W."/>
            <person name="Sun X."/>
            <person name="Che Y."/>
            <person name="Guo L."/>
            <person name="Liu G."/>
            <person name="Guo L."/>
            <person name="Wang C."/>
            <person name="Yin W.B."/>
            <person name="Stadler M."/>
            <person name="Zhang X."/>
            <person name="Liu X."/>
        </authorList>
    </citation>
    <scope>NUCLEOTIDE SEQUENCE [LARGE SCALE GENOMIC DNA]</scope>
    <source>
        <strain evidence="9">W106-1 / CGMCC3.15140</strain>
    </source>
</reference>
<dbReference type="RefSeq" id="XP_007838767.1">
    <property type="nucleotide sequence ID" value="XM_007840576.1"/>
</dbReference>
<comment type="subcellular location">
    <subcellularLocation>
        <location evidence="1">Membrane</location>
        <topology evidence="1">Multi-pass membrane protein</topology>
    </subcellularLocation>
</comment>
<dbReference type="OrthoDB" id="5417887at2759"/>
<dbReference type="Proteomes" id="UP000030651">
    <property type="component" value="Unassembled WGS sequence"/>
</dbReference>
<dbReference type="AlphaFoldDB" id="W3WRY1"/>
<dbReference type="PANTHER" id="PTHR33048:SF42">
    <property type="entry name" value="INTEGRAL MEMBRANE PROTEIN"/>
    <property type="match status" value="1"/>
</dbReference>
<dbReference type="eggNOG" id="ENOG502R7SG">
    <property type="taxonomic scope" value="Eukaryota"/>
</dbReference>
<evidence type="ECO:0000256" key="2">
    <source>
        <dbReference type="ARBA" id="ARBA00022692"/>
    </source>
</evidence>
<keyword evidence="9" id="KW-1185">Reference proteome</keyword>
<evidence type="ECO:0000256" key="3">
    <source>
        <dbReference type="ARBA" id="ARBA00022989"/>
    </source>
</evidence>
<feature type="domain" description="Rhodopsin" evidence="7">
    <location>
        <begin position="34"/>
        <end position="266"/>
    </location>
</feature>
<dbReference type="Pfam" id="PF20684">
    <property type="entry name" value="Fung_rhodopsin"/>
    <property type="match status" value="1"/>
</dbReference>
<sequence>MSTAAELAAYHHQVHESTIAVWTPAAIAVIFLAVRLYIRYSRLGSWLLDDWLLFLATAALITGCVLVSVSFASDISNNDGKRHFFTYHQASSVVLTGATTWSKCAFILTLWGVTNSRGAKLFLVFLMASSHLLLVVSGLGIYAPACGDPKIPLRPYYAGVCLKETVVRFMFLLPIVYGGIMDVVLSLYPWMIVRNLQLQNRERLGVAIAMSLGAITGVIVILRSVLQFKKLVGRFDSLAFLQIFNTLEPAVTVILQTIPIFRVLYKEARAVRSRYNIQSLPENQTSQSRLRKPPSARERASVADGYEELEMEHFSNKPNDRITEVLKDR</sequence>
<feature type="transmembrane region" description="Helical" evidence="6">
    <location>
        <begin position="121"/>
        <end position="145"/>
    </location>
</feature>
<dbReference type="InParanoid" id="W3WRY1"/>
<dbReference type="KEGG" id="pfy:PFICI_11995"/>
<keyword evidence="3 6" id="KW-1133">Transmembrane helix</keyword>
<organism evidence="8 9">
    <name type="scientific">Pestalotiopsis fici (strain W106-1 / CGMCC3.15140)</name>
    <dbReference type="NCBI Taxonomy" id="1229662"/>
    <lineage>
        <taxon>Eukaryota</taxon>
        <taxon>Fungi</taxon>
        <taxon>Dikarya</taxon>
        <taxon>Ascomycota</taxon>
        <taxon>Pezizomycotina</taxon>
        <taxon>Sordariomycetes</taxon>
        <taxon>Xylariomycetidae</taxon>
        <taxon>Amphisphaeriales</taxon>
        <taxon>Sporocadaceae</taxon>
        <taxon>Pestalotiopsis</taxon>
    </lineage>
</organism>
<accession>W3WRY1</accession>
<dbReference type="HOGENOM" id="CLU_028200_3_0_1"/>
<feature type="transmembrane region" description="Helical" evidence="6">
    <location>
        <begin position="246"/>
        <end position="265"/>
    </location>
</feature>
<proteinExistence type="inferred from homology"/>
<feature type="transmembrane region" description="Helical" evidence="6">
    <location>
        <begin position="204"/>
        <end position="226"/>
    </location>
</feature>
<dbReference type="InterPro" id="IPR052337">
    <property type="entry name" value="SAT4-like"/>
</dbReference>
<evidence type="ECO:0000313" key="8">
    <source>
        <dbReference type="EMBL" id="ETS76608.1"/>
    </source>
</evidence>
<gene>
    <name evidence="8" type="ORF">PFICI_11995</name>
</gene>
<evidence type="ECO:0000256" key="6">
    <source>
        <dbReference type="SAM" id="Phobius"/>
    </source>
</evidence>